<evidence type="ECO:0000313" key="4">
    <source>
        <dbReference type="Proteomes" id="UP001500266"/>
    </source>
</evidence>
<dbReference type="PANTHER" id="PTHR30157:SF0">
    <property type="entry name" value="NADPH-DEPENDENT FERRIC-CHELATE REDUCTASE"/>
    <property type="match status" value="1"/>
</dbReference>
<comment type="caution">
    <text evidence="3">The sequence shown here is derived from an EMBL/GenBank/DDBJ whole genome shotgun (WGS) entry which is preliminary data.</text>
</comment>
<protein>
    <submittedName>
        <fullName evidence="3">Siderophore-interacting protein</fullName>
    </submittedName>
</protein>
<dbReference type="InterPro" id="IPR039261">
    <property type="entry name" value="FNR_nucleotide-bd"/>
</dbReference>
<dbReference type="InterPro" id="IPR039374">
    <property type="entry name" value="SIP_fam"/>
</dbReference>
<feature type="domain" description="FAD-binding FR-type" evidence="2">
    <location>
        <begin position="23"/>
        <end position="148"/>
    </location>
</feature>
<dbReference type="RefSeq" id="WP_345025157.1">
    <property type="nucleotide sequence ID" value="NZ_BAABDO010000167.1"/>
</dbReference>
<dbReference type="SUPFAM" id="SSF63380">
    <property type="entry name" value="Riboflavin synthase domain-like"/>
    <property type="match status" value="1"/>
</dbReference>
<sequence>MATERPGETAERPARRGGGRRPRIAHRGTVVRTERITPHMIRVVLGGEGLARFSAGEFTDHYVKLLFPPAGVVYPEPFDLEEIRARLPREQWPSTRTYTVRAWDPDARELTIDFVHHGDRGLAGPWAAKARPGDRIWFFGPGGGYAPSPEADWHLLAGDESALPAIAASLERVPPGAPTRVFIEVEGPAEEQALDTPGDARIEWLHRDGGEVGRALVRAVRALDLPADGVHAFVHGEAEFVRDLRRHLRVERGIPLERLSISGYWRRGRDEDGWQSSKREWNRMIEEEEAKALAAAS</sequence>
<dbReference type="PROSITE" id="PS51384">
    <property type="entry name" value="FAD_FR"/>
    <property type="match status" value="1"/>
</dbReference>
<name>A0ABP7ZHK5_9ACTN</name>
<dbReference type="InterPro" id="IPR013113">
    <property type="entry name" value="SIP_FAD-bd"/>
</dbReference>
<evidence type="ECO:0000256" key="1">
    <source>
        <dbReference type="SAM" id="MobiDB-lite"/>
    </source>
</evidence>
<keyword evidence="4" id="KW-1185">Reference proteome</keyword>
<organism evidence="3 4">
    <name type="scientific">Actinomadura keratinilytica</name>
    <dbReference type="NCBI Taxonomy" id="547461"/>
    <lineage>
        <taxon>Bacteria</taxon>
        <taxon>Bacillati</taxon>
        <taxon>Actinomycetota</taxon>
        <taxon>Actinomycetes</taxon>
        <taxon>Streptosporangiales</taxon>
        <taxon>Thermomonosporaceae</taxon>
        <taxon>Actinomadura</taxon>
    </lineage>
</organism>
<dbReference type="Pfam" id="PF04954">
    <property type="entry name" value="SIP"/>
    <property type="match status" value="1"/>
</dbReference>
<feature type="compositionally biased region" description="Basic residues" evidence="1">
    <location>
        <begin position="15"/>
        <end position="26"/>
    </location>
</feature>
<dbReference type="Pfam" id="PF08021">
    <property type="entry name" value="FAD_binding_9"/>
    <property type="match status" value="1"/>
</dbReference>
<feature type="compositionally biased region" description="Basic and acidic residues" evidence="1">
    <location>
        <begin position="1"/>
        <end position="14"/>
    </location>
</feature>
<accession>A0ABP7ZHK5</accession>
<dbReference type="CDD" id="cd06193">
    <property type="entry name" value="siderophore_interacting"/>
    <property type="match status" value="1"/>
</dbReference>
<dbReference type="InterPro" id="IPR017927">
    <property type="entry name" value="FAD-bd_FR_type"/>
</dbReference>
<dbReference type="PANTHER" id="PTHR30157">
    <property type="entry name" value="FERRIC REDUCTASE, NADPH-DEPENDENT"/>
    <property type="match status" value="1"/>
</dbReference>
<feature type="region of interest" description="Disordered" evidence="1">
    <location>
        <begin position="1"/>
        <end position="26"/>
    </location>
</feature>
<dbReference type="InterPro" id="IPR007037">
    <property type="entry name" value="SIP_rossman_dom"/>
</dbReference>
<dbReference type="EMBL" id="BAABDO010000167">
    <property type="protein sequence ID" value="GAA4158177.1"/>
    <property type="molecule type" value="Genomic_DNA"/>
</dbReference>
<dbReference type="Gene3D" id="3.40.50.80">
    <property type="entry name" value="Nucleotide-binding domain of ferredoxin-NADP reductase (FNR) module"/>
    <property type="match status" value="1"/>
</dbReference>
<proteinExistence type="predicted"/>
<gene>
    <name evidence="3" type="ORF">GCM10022416_60120</name>
</gene>
<evidence type="ECO:0000313" key="3">
    <source>
        <dbReference type="EMBL" id="GAA4158177.1"/>
    </source>
</evidence>
<reference evidence="4" key="1">
    <citation type="journal article" date="2019" name="Int. J. Syst. Evol. Microbiol.">
        <title>The Global Catalogue of Microorganisms (GCM) 10K type strain sequencing project: providing services to taxonomists for standard genome sequencing and annotation.</title>
        <authorList>
            <consortium name="The Broad Institute Genomics Platform"/>
            <consortium name="The Broad Institute Genome Sequencing Center for Infectious Disease"/>
            <person name="Wu L."/>
            <person name="Ma J."/>
        </authorList>
    </citation>
    <scope>NUCLEOTIDE SEQUENCE [LARGE SCALE GENOMIC DNA]</scope>
    <source>
        <strain evidence="4">JCM 17316</strain>
    </source>
</reference>
<dbReference type="InterPro" id="IPR017938">
    <property type="entry name" value="Riboflavin_synthase-like_b-brl"/>
</dbReference>
<evidence type="ECO:0000259" key="2">
    <source>
        <dbReference type="PROSITE" id="PS51384"/>
    </source>
</evidence>
<dbReference type="Proteomes" id="UP001500266">
    <property type="component" value="Unassembled WGS sequence"/>
</dbReference>
<dbReference type="Gene3D" id="2.40.30.10">
    <property type="entry name" value="Translation factors"/>
    <property type="match status" value="1"/>
</dbReference>